<dbReference type="AlphaFoldDB" id="A0A6C0BN24"/>
<evidence type="ECO:0000313" key="1">
    <source>
        <dbReference type="EMBL" id="QHS92808.1"/>
    </source>
</evidence>
<name>A0A6C0BN24_9ZZZZ</name>
<accession>A0A6C0BN24</accession>
<proteinExistence type="predicted"/>
<reference evidence="1" key="1">
    <citation type="journal article" date="2020" name="Nature">
        <title>Giant virus diversity and host interactions through global metagenomics.</title>
        <authorList>
            <person name="Schulz F."/>
            <person name="Roux S."/>
            <person name="Paez-Espino D."/>
            <person name="Jungbluth S."/>
            <person name="Walsh D.A."/>
            <person name="Denef V.J."/>
            <person name="McMahon K.D."/>
            <person name="Konstantinidis K.T."/>
            <person name="Eloe-Fadrosh E.A."/>
            <person name="Kyrpides N.C."/>
            <person name="Woyke T."/>
        </authorList>
    </citation>
    <scope>NUCLEOTIDE SEQUENCE</scope>
    <source>
        <strain evidence="1">GVMAG-M-3300017651-5</strain>
    </source>
</reference>
<dbReference type="EMBL" id="MN739192">
    <property type="protein sequence ID" value="QHS92808.1"/>
    <property type="molecule type" value="Genomic_DNA"/>
</dbReference>
<sequence length="29" mass="3594">MKMTAEWRERRLMNVLLISSLDIRLIYLE</sequence>
<organism evidence="1">
    <name type="scientific">viral metagenome</name>
    <dbReference type="NCBI Taxonomy" id="1070528"/>
    <lineage>
        <taxon>unclassified sequences</taxon>
        <taxon>metagenomes</taxon>
        <taxon>organismal metagenomes</taxon>
    </lineage>
</organism>
<protein>
    <submittedName>
        <fullName evidence="1">Uncharacterized protein</fullName>
    </submittedName>
</protein>